<dbReference type="Pfam" id="PF00834">
    <property type="entry name" value="Ribul_P_3_epim"/>
    <property type="match status" value="1"/>
</dbReference>
<comment type="caution">
    <text evidence="11">The sequence shown here is derived from an EMBL/GenBank/DDBJ whole genome shotgun (WGS) entry which is preliminary data.</text>
</comment>
<dbReference type="SUPFAM" id="SSF51366">
    <property type="entry name" value="Ribulose-phoshate binding barrel"/>
    <property type="match status" value="1"/>
</dbReference>
<dbReference type="GO" id="GO:0016857">
    <property type="term" value="F:racemase and epimerase activity, acting on carbohydrates and derivatives"/>
    <property type="evidence" value="ECO:0007669"/>
    <property type="project" value="InterPro"/>
</dbReference>
<evidence type="ECO:0000256" key="3">
    <source>
        <dbReference type="ARBA" id="ARBA00001954"/>
    </source>
</evidence>
<dbReference type="GO" id="GO:0006091">
    <property type="term" value="P:generation of precursor metabolites and energy"/>
    <property type="evidence" value="ECO:0007669"/>
    <property type="project" value="UniProtKB-ARBA"/>
</dbReference>
<proteinExistence type="predicted"/>
<keyword evidence="9" id="KW-0413">Isomerase</keyword>
<evidence type="ECO:0000256" key="8">
    <source>
        <dbReference type="ARBA" id="ARBA00023211"/>
    </source>
</evidence>
<evidence type="ECO:0000256" key="5">
    <source>
        <dbReference type="ARBA" id="ARBA00022723"/>
    </source>
</evidence>
<dbReference type="AlphaFoldDB" id="A0A7X6DBG8"/>
<name>A0A7X6DBG8_9ENTE</name>
<evidence type="ECO:0000256" key="4">
    <source>
        <dbReference type="ARBA" id="ARBA00011738"/>
    </source>
</evidence>
<dbReference type="CDD" id="cd00429">
    <property type="entry name" value="RPE"/>
    <property type="match status" value="1"/>
</dbReference>
<dbReference type="InterPro" id="IPR011060">
    <property type="entry name" value="RibuloseP-bd_barrel"/>
</dbReference>
<keyword evidence="10" id="KW-0119">Carbohydrate metabolism</keyword>
<evidence type="ECO:0000256" key="9">
    <source>
        <dbReference type="ARBA" id="ARBA00023235"/>
    </source>
</evidence>
<evidence type="ECO:0000256" key="6">
    <source>
        <dbReference type="ARBA" id="ARBA00022833"/>
    </source>
</evidence>
<keyword evidence="8" id="KW-0464">Manganese</keyword>
<accession>A0A7X6DBG8</accession>
<dbReference type="GO" id="GO:0046496">
    <property type="term" value="P:nicotinamide nucleotide metabolic process"/>
    <property type="evidence" value="ECO:0007669"/>
    <property type="project" value="UniProtKB-ARBA"/>
</dbReference>
<comment type="cofactor">
    <cofactor evidence="3">
        <name>Fe(2+)</name>
        <dbReference type="ChEBI" id="CHEBI:29033"/>
    </cofactor>
</comment>
<protein>
    <submittedName>
        <fullName evidence="11">Ribulose-phosphate 3-epimerase</fullName>
    </submittedName>
</protein>
<evidence type="ECO:0000256" key="2">
    <source>
        <dbReference type="ARBA" id="ARBA00001947"/>
    </source>
</evidence>
<evidence type="ECO:0000256" key="10">
    <source>
        <dbReference type="ARBA" id="ARBA00023277"/>
    </source>
</evidence>
<evidence type="ECO:0000313" key="12">
    <source>
        <dbReference type="Proteomes" id="UP000521358"/>
    </source>
</evidence>
<keyword evidence="5" id="KW-0479">Metal-binding</keyword>
<keyword evidence="7" id="KW-0408">Iron</keyword>
<organism evidence="11 12">
    <name type="scientific">Vagococcus fluvialis</name>
    <dbReference type="NCBI Taxonomy" id="2738"/>
    <lineage>
        <taxon>Bacteria</taxon>
        <taxon>Bacillati</taxon>
        <taxon>Bacillota</taxon>
        <taxon>Bacilli</taxon>
        <taxon>Lactobacillales</taxon>
        <taxon>Enterococcaceae</taxon>
        <taxon>Vagococcus</taxon>
    </lineage>
</organism>
<dbReference type="NCBIfam" id="NF004076">
    <property type="entry name" value="PRK05581.1-4"/>
    <property type="match status" value="1"/>
</dbReference>
<comment type="subunit">
    <text evidence="4">Homodimer.</text>
</comment>
<sequence>MKIGASILDVDYLELKDIVFIIEESETDSIHLDVMDGNFVPSISFGSKMIKAIKNHTDLFLDCHLMVCNPINIIDELIEIGVNQITIHIESDGDIFKMLKKIQKNDIKVGIAINPNTDIDLIKPFLNIVDTVLQMTVFPGKGGQSFIEKTMMRTKYLSKYKAHFNLNYTIQVDGGINNESILLCKENGVDSVVVGSYLFKSNILNNQIKLLKNDK</sequence>
<evidence type="ECO:0000256" key="1">
    <source>
        <dbReference type="ARBA" id="ARBA00001936"/>
    </source>
</evidence>
<dbReference type="EMBL" id="JAAVMB010000028">
    <property type="protein sequence ID" value="NKC69322.1"/>
    <property type="molecule type" value="Genomic_DNA"/>
</dbReference>
<reference evidence="11 12" key="1">
    <citation type="submission" date="2020-03" db="EMBL/GenBank/DDBJ databases">
        <title>Bacterial samples isolated from urine from healthy bovine heifers (Gyr breed).</title>
        <authorList>
            <person name="Giannattasio-Ferraz S."/>
            <person name="Maskeri L."/>
            <person name="Penido A."/>
            <person name="Barbosa-Stancioli E.F."/>
            <person name="Putonti C."/>
        </authorList>
    </citation>
    <scope>NUCLEOTIDE SEQUENCE [LARGE SCALE GENOMIC DNA]</scope>
    <source>
        <strain evidence="11 12">UFMG-H7</strain>
    </source>
</reference>
<dbReference type="InterPro" id="IPR000056">
    <property type="entry name" value="Ribul_P_3_epim-like"/>
</dbReference>
<evidence type="ECO:0000313" key="11">
    <source>
        <dbReference type="EMBL" id="NKC69322.1"/>
    </source>
</evidence>
<keyword evidence="6" id="KW-0862">Zinc</keyword>
<comment type="cofactor">
    <cofactor evidence="1">
        <name>Mn(2+)</name>
        <dbReference type="ChEBI" id="CHEBI:29035"/>
    </cofactor>
</comment>
<dbReference type="RefSeq" id="WP_167808303.1">
    <property type="nucleotide sequence ID" value="NZ_JAAVMB010000028.1"/>
</dbReference>
<dbReference type="GO" id="GO:0046872">
    <property type="term" value="F:metal ion binding"/>
    <property type="evidence" value="ECO:0007669"/>
    <property type="project" value="UniProtKB-KW"/>
</dbReference>
<dbReference type="InterPro" id="IPR013785">
    <property type="entry name" value="Aldolase_TIM"/>
</dbReference>
<evidence type="ECO:0000256" key="7">
    <source>
        <dbReference type="ARBA" id="ARBA00023004"/>
    </source>
</evidence>
<dbReference type="PANTHER" id="PTHR11749">
    <property type="entry name" value="RIBULOSE-5-PHOSPHATE-3-EPIMERASE"/>
    <property type="match status" value="1"/>
</dbReference>
<gene>
    <name evidence="11" type="ORF">HED35_14690</name>
</gene>
<dbReference type="Proteomes" id="UP000521358">
    <property type="component" value="Unassembled WGS sequence"/>
</dbReference>
<dbReference type="FunFam" id="3.20.20.70:FF:000191">
    <property type="entry name" value="ribulose-phosphate 3-epimerase isoform X2"/>
    <property type="match status" value="1"/>
</dbReference>
<dbReference type="GO" id="GO:1901135">
    <property type="term" value="P:carbohydrate derivative metabolic process"/>
    <property type="evidence" value="ECO:0007669"/>
    <property type="project" value="UniProtKB-ARBA"/>
</dbReference>
<dbReference type="Gene3D" id="3.20.20.70">
    <property type="entry name" value="Aldolase class I"/>
    <property type="match status" value="1"/>
</dbReference>
<comment type="cofactor">
    <cofactor evidence="2">
        <name>Zn(2+)</name>
        <dbReference type="ChEBI" id="CHEBI:29105"/>
    </cofactor>
</comment>
<dbReference type="GO" id="GO:0005975">
    <property type="term" value="P:carbohydrate metabolic process"/>
    <property type="evidence" value="ECO:0007669"/>
    <property type="project" value="InterPro"/>
</dbReference>
<dbReference type="GO" id="GO:0006163">
    <property type="term" value="P:purine nucleotide metabolic process"/>
    <property type="evidence" value="ECO:0007669"/>
    <property type="project" value="UniProtKB-ARBA"/>
</dbReference>